<protein>
    <submittedName>
        <fullName evidence="3">Putative methyl transferase</fullName>
    </submittedName>
</protein>
<evidence type="ECO:0000256" key="1">
    <source>
        <dbReference type="SAM" id="Phobius"/>
    </source>
</evidence>
<feature type="domain" description="Methyltransferase type 11" evidence="2">
    <location>
        <begin position="42"/>
        <end position="133"/>
    </location>
</feature>
<organism evidence="3 4">
    <name type="scientific">Magnetofaba australis IT-1</name>
    <dbReference type="NCBI Taxonomy" id="1434232"/>
    <lineage>
        <taxon>Bacteria</taxon>
        <taxon>Pseudomonadati</taxon>
        <taxon>Pseudomonadota</taxon>
        <taxon>Magnetococcia</taxon>
        <taxon>Magnetococcales</taxon>
        <taxon>Magnetococcaceae</taxon>
        <taxon>Magnetofaba</taxon>
    </lineage>
</organism>
<dbReference type="Gene3D" id="3.40.50.150">
    <property type="entry name" value="Vaccinia Virus protein VP39"/>
    <property type="match status" value="1"/>
</dbReference>
<accession>A0A1Y2KAB8</accession>
<dbReference type="CDD" id="cd02440">
    <property type="entry name" value="AdoMet_MTases"/>
    <property type="match status" value="1"/>
</dbReference>
<proteinExistence type="predicted"/>
<dbReference type="GO" id="GO:0008757">
    <property type="term" value="F:S-adenosylmethionine-dependent methyltransferase activity"/>
    <property type="evidence" value="ECO:0007669"/>
    <property type="project" value="InterPro"/>
</dbReference>
<dbReference type="InterPro" id="IPR013216">
    <property type="entry name" value="Methyltransf_11"/>
</dbReference>
<dbReference type="PANTHER" id="PTHR43861">
    <property type="entry name" value="TRANS-ACONITATE 2-METHYLTRANSFERASE-RELATED"/>
    <property type="match status" value="1"/>
</dbReference>
<dbReference type="InterPro" id="IPR029063">
    <property type="entry name" value="SAM-dependent_MTases_sf"/>
</dbReference>
<evidence type="ECO:0000313" key="4">
    <source>
        <dbReference type="Proteomes" id="UP000194003"/>
    </source>
</evidence>
<dbReference type="AlphaFoldDB" id="A0A1Y2KAB8"/>
<dbReference type="RefSeq" id="WP_085440629.1">
    <property type="nucleotide sequence ID" value="NZ_LVJN01000015.1"/>
</dbReference>
<evidence type="ECO:0000259" key="2">
    <source>
        <dbReference type="Pfam" id="PF08241"/>
    </source>
</evidence>
<dbReference type="SUPFAM" id="SSF53335">
    <property type="entry name" value="S-adenosyl-L-methionine-dependent methyltransferases"/>
    <property type="match status" value="1"/>
</dbReference>
<keyword evidence="1" id="KW-0472">Membrane</keyword>
<reference evidence="3 4" key="1">
    <citation type="journal article" date="2016" name="BMC Genomics">
        <title>Combined genomic and structural analyses of a cultured magnetotactic bacterium reveals its niche adaptation to a dynamic environment.</title>
        <authorList>
            <person name="Araujo A.C."/>
            <person name="Morillo V."/>
            <person name="Cypriano J."/>
            <person name="Teixeira L.C."/>
            <person name="Leao P."/>
            <person name="Lyra S."/>
            <person name="Almeida L.G."/>
            <person name="Bazylinski D.A."/>
            <person name="Vasconcellos A.T."/>
            <person name="Abreu F."/>
            <person name="Lins U."/>
        </authorList>
    </citation>
    <scope>NUCLEOTIDE SEQUENCE [LARGE SCALE GENOMIC DNA]</scope>
    <source>
        <strain evidence="3 4">IT-1</strain>
    </source>
</reference>
<keyword evidence="1" id="KW-1133">Transmembrane helix</keyword>
<feature type="transmembrane region" description="Helical" evidence="1">
    <location>
        <begin position="174"/>
        <end position="196"/>
    </location>
</feature>
<keyword evidence="4" id="KW-1185">Reference proteome</keyword>
<evidence type="ECO:0000313" key="3">
    <source>
        <dbReference type="EMBL" id="OSM06864.1"/>
    </source>
</evidence>
<gene>
    <name evidence="3" type="ORF">MAIT1_00260</name>
</gene>
<comment type="caution">
    <text evidence="3">The sequence shown here is derived from an EMBL/GenBank/DDBJ whole genome shotgun (WGS) entry which is preliminary data.</text>
</comment>
<name>A0A1Y2KAB8_9PROT</name>
<dbReference type="STRING" id="1434232.MAIT1_00260"/>
<dbReference type="OrthoDB" id="9773188at2"/>
<dbReference type="EMBL" id="LVJN01000015">
    <property type="protein sequence ID" value="OSM06864.1"/>
    <property type="molecule type" value="Genomic_DNA"/>
</dbReference>
<keyword evidence="3" id="KW-0808">Transferase</keyword>
<dbReference type="Proteomes" id="UP000194003">
    <property type="component" value="Unassembled WGS sequence"/>
</dbReference>
<keyword evidence="1" id="KW-0812">Transmembrane</keyword>
<sequence>MSQAKQSEWSEQWTLFQDEEAFLFNEWIQPYALEDLRGKSVLECGCGGGQHTGFMAPYAASVTAVDLNTTQIARERNAQFNNIEFVEADIAAMDLGRQFDVVISIGVVHHTDDPDATVANLKRHVKPGGLLILWVYSAEGNAMVKYGVEPVRKLLLTPLSRPALMRVSQIVTALMYPFIYTIYLLPLRFLPFYAYFGNFRKLGFARNVLNVFDKLNAPQVDFISRPRAQGWVADMDKATVLPYMGVSHSVSGVRRDG</sequence>
<dbReference type="Pfam" id="PF08241">
    <property type="entry name" value="Methyltransf_11"/>
    <property type="match status" value="1"/>
</dbReference>